<dbReference type="SUPFAM" id="SSF49879">
    <property type="entry name" value="SMAD/FHA domain"/>
    <property type="match status" value="1"/>
</dbReference>
<proteinExistence type="inferred from homology"/>
<dbReference type="SUPFAM" id="SSF56366">
    <property type="entry name" value="SMAD MH1 domain"/>
    <property type="match status" value="1"/>
</dbReference>
<dbReference type="GO" id="GO:0071144">
    <property type="term" value="C:heteromeric SMAD protein complex"/>
    <property type="evidence" value="ECO:0007669"/>
    <property type="project" value="TreeGrafter"/>
</dbReference>
<dbReference type="GO" id="GO:0005737">
    <property type="term" value="C:cytoplasm"/>
    <property type="evidence" value="ECO:0007669"/>
    <property type="project" value="UniProtKB-SubCell"/>
</dbReference>
<dbReference type="Pfam" id="PF03165">
    <property type="entry name" value="MH1"/>
    <property type="match status" value="1"/>
</dbReference>
<dbReference type="InterPro" id="IPR013790">
    <property type="entry name" value="Dwarfin"/>
</dbReference>
<evidence type="ECO:0000256" key="3">
    <source>
        <dbReference type="ARBA" id="ARBA00022833"/>
    </source>
</evidence>
<evidence type="ECO:0000256" key="8">
    <source>
        <dbReference type="SAM" id="MobiDB-lite"/>
    </source>
</evidence>
<feature type="region of interest" description="Disordered" evidence="8">
    <location>
        <begin position="107"/>
        <end position="131"/>
    </location>
</feature>
<organism evidence="11 12">
    <name type="scientific">Daphnia magna</name>
    <dbReference type="NCBI Taxonomy" id="35525"/>
    <lineage>
        <taxon>Eukaryota</taxon>
        <taxon>Metazoa</taxon>
        <taxon>Ecdysozoa</taxon>
        <taxon>Arthropoda</taxon>
        <taxon>Crustacea</taxon>
        <taxon>Branchiopoda</taxon>
        <taxon>Diplostraca</taxon>
        <taxon>Cladocera</taxon>
        <taxon>Anomopoda</taxon>
        <taxon>Daphniidae</taxon>
        <taxon>Daphnia</taxon>
    </lineage>
</organism>
<gene>
    <name evidence="11" type="ORF">APZ42_012048</name>
</gene>
<comment type="similarity">
    <text evidence="1 7">Belongs to the dwarfin/SMAD family.</text>
</comment>
<feature type="region of interest" description="Disordered" evidence="8">
    <location>
        <begin position="34"/>
        <end position="72"/>
    </location>
</feature>
<dbReference type="EMBL" id="LRGB01000084">
    <property type="protein sequence ID" value="KZS20953.1"/>
    <property type="molecule type" value="Genomic_DNA"/>
</dbReference>
<evidence type="ECO:0000313" key="11">
    <source>
        <dbReference type="EMBL" id="KZS20953.1"/>
    </source>
</evidence>
<keyword evidence="7" id="KW-0963">Cytoplasm</keyword>
<evidence type="ECO:0000259" key="10">
    <source>
        <dbReference type="PROSITE" id="PS51076"/>
    </source>
</evidence>
<comment type="subcellular location">
    <subcellularLocation>
        <location evidence="7">Cytoplasm</location>
    </subcellularLocation>
    <subcellularLocation>
        <location evidence="7">Nucleus</location>
    </subcellularLocation>
</comment>
<dbReference type="GO" id="GO:0060395">
    <property type="term" value="P:SMAD protein signal transduction"/>
    <property type="evidence" value="ECO:0007669"/>
    <property type="project" value="TreeGrafter"/>
</dbReference>
<dbReference type="GO" id="GO:0030154">
    <property type="term" value="P:cell differentiation"/>
    <property type="evidence" value="ECO:0007669"/>
    <property type="project" value="TreeGrafter"/>
</dbReference>
<protein>
    <recommendedName>
        <fullName evidence="7">Mothers against decapentaplegic homolog</fullName>
        <shortName evidence="7">MAD homolog</shortName>
        <shortName evidence="7">Mothers against DPP homolog</shortName>
    </recommendedName>
    <alternativeName>
        <fullName evidence="7">SMAD family member</fullName>
    </alternativeName>
</protein>
<dbReference type="InterPro" id="IPR017855">
    <property type="entry name" value="SMAD-like_dom_sf"/>
</dbReference>
<dbReference type="InterPro" id="IPR036578">
    <property type="entry name" value="SMAD_MH1_sf"/>
</dbReference>
<evidence type="ECO:0000256" key="5">
    <source>
        <dbReference type="ARBA" id="ARBA00023163"/>
    </source>
</evidence>
<evidence type="ECO:0000256" key="6">
    <source>
        <dbReference type="ARBA" id="ARBA00023242"/>
    </source>
</evidence>
<dbReference type="PROSITE" id="PS51075">
    <property type="entry name" value="MH1"/>
    <property type="match status" value="1"/>
</dbReference>
<evidence type="ECO:0000256" key="1">
    <source>
        <dbReference type="ARBA" id="ARBA00005545"/>
    </source>
</evidence>
<dbReference type="Gene3D" id="3.90.520.10">
    <property type="entry name" value="SMAD MH1 domain"/>
    <property type="match status" value="1"/>
</dbReference>
<evidence type="ECO:0000313" key="12">
    <source>
        <dbReference type="Proteomes" id="UP000076858"/>
    </source>
</evidence>
<dbReference type="STRING" id="35525.A0A162S1Y3"/>
<dbReference type="OrthoDB" id="5946219at2759"/>
<dbReference type="Proteomes" id="UP000076858">
    <property type="component" value="Unassembled WGS sequence"/>
</dbReference>
<comment type="caution">
    <text evidence="11">The sequence shown here is derived from an EMBL/GenBank/DDBJ whole genome shotgun (WGS) entry which is preliminary data.</text>
</comment>
<dbReference type="PANTHER" id="PTHR13703">
    <property type="entry name" value="SMAD"/>
    <property type="match status" value="1"/>
</dbReference>
<dbReference type="PANTHER" id="PTHR13703:SF54">
    <property type="entry name" value="MOTHERS AGAINST DECAPENTAPLEGIC HOMOLOG"/>
    <property type="match status" value="1"/>
</dbReference>
<keyword evidence="4 7" id="KW-0805">Transcription regulation</keyword>
<dbReference type="SMART" id="SM00523">
    <property type="entry name" value="DWA"/>
    <property type="match status" value="1"/>
</dbReference>
<dbReference type="GO" id="GO:0140416">
    <property type="term" value="F:transcription regulator inhibitor activity"/>
    <property type="evidence" value="ECO:0007669"/>
    <property type="project" value="TreeGrafter"/>
</dbReference>
<feature type="compositionally biased region" description="Polar residues" evidence="8">
    <location>
        <begin position="34"/>
        <end position="47"/>
    </location>
</feature>
<name>A0A162S1Y3_9CRUS</name>
<dbReference type="InterPro" id="IPR008984">
    <property type="entry name" value="SMAD_FHA_dom_sf"/>
</dbReference>
<dbReference type="Pfam" id="PF03166">
    <property type="entry name" value="MH2"/>
    <property type="match status" value="1"/>
</dbReference>
<dbReference type="GO" id="GO:0051239">
    <property type="term" value="P:regulation of multicellular organismal process"/>
    <property type="evidence" value="ECO:0007669"/>
    <property type="project" value="UniProtKB-ARBA"/>
</dbReference>
<dbReference type="InterPro" id="IPR013019">
    <property type="entry name" value="MAD_homology_MH1"/>
</dbReference>
<dbReference type="Gene3D" id="2.60.200.10">
    <property type="match status" value="1"/>
</dbReference>
<keyword evidence="6 7" id="KW-0539">Nucleus</keyword>
<keyword evidence="12" id="KW-1185">Reference proteome</keyword>
<evidence type="ECO:0000259" key="9">
    <source>
        <dbReference type="PROSITE" id="PS51075"/>
    </source>
</evidence>
<dbReference type="InterPro" id="IPR001132">
    <property type="entry name" value="SMAD_dom_Dwarfin-type"/>
</dbReference>
<reference evidence="11 12" key="1">
    <citation type="submission" date="2016-03" db="EMBL/GenBank/DDBJ databases">
        <title>EvidentialGene: Evidence-directed Construction of Genes on Genomes.</title>
        <authorList>
            <person name="Gilbert D.G."/>
            <person name="Choi J.-H."/>
            <person name="Mockaitis K."/>
            <person name="Colbourne J."/>
            <person name="Pfrender M."/>
        </authorList>
    </citation>
    <scope>NUCLEOTIDE SEQUENCE [LARGE SCALE GENOMIC DNA]</scope>
    <source>
        <strain evidence="11 12">Xinb3</strain>
        <tissue evidence="11">Complete organism</tissue>
    </source>
</reference>
<evidence type="ECO:0000256" key="2">
    <source>
        <dbReference type="ARBA" id="ARBA00022723"/>
    </source>
</evidence>
<dbReference type="PROSITE" id="PS51076">
    <property type="entry name" value="MH2"/>
    <property type="match status" value="1"/>
</dbReference>
<dbReference type="GO" id="GO:0006357">
    <property type="term" value="P:regulation of transcription by RNA polymerase II"/>
    <property type="evidence" value="ECO:0007669"/>
    <property type="project" value="TreeGrafter"/>
</dbReference>
<evidence type="ECO:0000256" key="4">
    <source>
        <dbReference type="ARBA" id="ARBA00023015"/>
    </source>
</evidence>
<feature type="domain" description="MH2" evidence="10">
    <location>
        <begin position="303"/>
        <end position="536"/>
    </location>
</feature>
<dbReference type="GO" id="GO:0050793">
    <property type="term" value="P:regulation of developmental process"/>
    <property type="evidence" value="ECO:0007669"/>
    <property type="project" value="UniProtKB-ARBA"/>
</dbReference>
<feature type="domain" description="MH1" evidence="9">
    <location>
        <begin position="132"/>
        <end position="251"/>
    </location>
</feature>
<feature type="compositionally biased region" description="Low complexity" evidence="8">
    <location>
        <begin position="55"/>
        <end position="64"/>
    </location>
</feature>
<keyword evidence="5 7" id="KW-0804">Transcription</keyword>
<dbReference type="InterPro" id="IPR003619">
    <property type="entry name" value="MAD_homology1_Dwarfin-type"/>
</dbReference>
<keyword evidence="2" id="KW-0479">Metal-binding</keyword>
<dbReference type="SMART" id="SM00524">
    <property type="entry name" value="DWB"/>
    <property type="match status" value="1"/>
</dbReference>
<dbReference type="GO" id="GO:0070411">
    <property type="term" value="F:I-SMAD binding"/>
    <property type="evidence" value="ECO:0007669"/>
    <property type="project" value="TreeGrafter"/>
</dbReference>
<accession>A0A162S1Y3</accession>
<dbReference type="GO" id="GO:0009791">
    <property type="term" value="P:post-embryonic development"/>
    <property type="evidence" value="ECO:0007669"/>
    <property type="project" value="UniProtKB-ARBA"/>
</dbReference>
<dbReference type="AlphaFoldDB" id="A0A162S1Y3"/>
<evidence type="ECO:0000256" key="7">
    <source>
        <dbReference type="RuleBase" id="RU361195"/>
    </source>
</evidence>
<dbReference type="GO" id="GO:0046872">
    <property type="term" value="F:metal ion binding"/>
    <property type="evidence" value="ECO:0007669"/>
    <property type="project" value="UniProtKB-KW"/>
</dbReference>
<keyword evidence="3" id="KW-0862">Zinc</keyword>
<dbReference type="GO" id="GO:0009653">
    <property type="term" value="P:anatomical structure morphogenesis"/>
    <property type="evidence" value="ECO:0007669"/>
    <property type="project" value="TreeGrafter"/>
</dbReference>
<sequence length="536" mass="57848">MCSKKKKRENLNHLDACAMPSSKSGQVSVQCVSSATAPPGYSSSSSRLHPAVVNGSGSATAASAGLGGGGGGSSSKLLRSCPSLFMFMFRSRRNALVKRLWRQAALRRGGGGGGELADDDNPPPNGETGDNAAAACTLEATEEQQVKSWIKSAAHALFKRLTDDQLALLLDILDGAGASASPCFPLDTDLLNRVCPAEGGHRLLCRLFRWPELSTGAELKRVINLCYSDHQSTTICCNPYHWSRLSDVAPPPYTRLGLNHDRPNRLTNSYPVESLETGGTNQYSSTASNLDGCGGGVVRLRPWCTLAYWELRQRVGRLFPVTQPSVAIFSDSLATSTAGAAPMVVPLPLDRQCNATSLCLSALTSQRPPETDAVRRTRQKVGLGLLLCQEPDGVWMYNRSENPVFVNSPTLDPPGTGPAGAPRTLLVYKVPPSFAIRVFDHERSLLYQQCSNNSVSESLAVDGPPCYRLDNNSTDASGKNESRLSPCFVYKEEYTDGPFDPNALRISFAKGWGPKYSRQFITSCPCWIEVLLAPSR</sequence>